<accession>A0A7D4QD75</accession>
<feature type="transmembrane region" description="Helical" evidence="1">
    <location>
        <begin position="339"/>
        <end position="361"/>
    </location>
</feature>
<dbReference type="SUPFAM" id="SSF48452">
    <property type="entry name" value="TPR-like"/>
    <property type="match status" value="1"/>
</dbReference>
<feature type="signal peptide" evidence="2">
    <location>
        <begin position="1"/>
        <end position="29"/>
    </location>
</feature>
<dbReference type="InterPro" id="IPR045957">
    <property type="entry name" value="DUF6377"/>
</dbReference>
<feature type="chain" id="PRO_5028891978" evidence="2">
    <location>
        <begin position="30"/>
        <end position="548"/>
    </location>
</feature>
<dbReference type="EMBL" id="CP054139">
    <property type="protein sequence ID" value="QKJ28692.1"/>
    <property type="molecule type" value="Genomic_DNA"/>
</dbReference>
<proteinExistence type="predicted"/>
<keyword evidence="2" id="KW-0732">Signal</keyword>
<keyword evidence="1" id="KW-0472">Membrane</keyword>
<dbReference type="RefSeq" id="WP_173413392.1">
    <property type="nucleotide sequence ID" value="NZ_CP054139.1"/>
</dbReference>
<dbReference type="Gene3D" id="1.25.40.10">
    <property type="entry name" value="Tetratricopeptide repeat domain"/>
    <property type="match status" value="1"/>
</dbReference>
<organism evidence="4 5">
    <name type="scientific">Mucilaginibacter mali</name>
    <dbReference type="NCBI Taxonomy" id="2740462"/>
    <lineage>
        <taxon>Bacteria</taxon>
        <taxon>Pseudomonadati</taxon>
        <taxon>Bacteroidota</taxon>
        <taxon>Sphingobacteriia</taxon>
        <taxon>Sphingobacteriales</taxon>
        <taxon>Sphingobacteriaceae</taxon>
        <taxon>Mucilaginibacter</taxon>
    </lineage>
</organism>
<evidence type="ECO:0000259" key="3">
    <source>
        <dbReference type="Pfam" id="PF19904"/>
    </source>
</evidence>
<gene>
    <name evidence="4" type="ORF">HQ865_02600</name>
</gene>
<evidence type="ECO:0000256" key="1">
    <source>
        <dbReference type="SAM" id="Phobius"/>
    </source>
</evidence>
<protein>
    <submittedName>
        <fullName evidence="4">Tetratricopeptide repeat protein</fullName>
    </submittedName>
</protein>
<evidence type="ECO:0000313" key="5">
    <source>
        <dbReference type="Proteomes" id="UP000505355"/>
    </source>
</evidence>
<dbReference type="AlphaFoldDB" id="A0A7D4QD75"/>
<keyword evidence="1" id="KW-1133">Transmembrane helix</keyword>
<feature type="domain" description="DUF6377" evidence="3">
    <location>
        <begin position="267"/>
        <end position="506"/>
    </location>
</feature>
<dbReference type="KEGG" id="mmab:HQ865_02600"/>
<keyword evidence="5" id="KW-1185">Reference proteome</keyword>
<keyword evidence="1" id="KW-0812">Transmembrane</keyword>
<dbReference type="Pfam" id="PF19904">
    <property type="entry name" value="DUF6377"/>
    <property type="match status" value="1"/>
</dbReference>
<sequence length="548" mass="63421">MIYTLHRYRLSLTGFLLVCLTLLASGALADSKTDSLFEALKVEFNKKGQYDHTKEVRIQQLKDVLIHTPATNLKGQFNICDKLYEEYKSYQYDSAYVYANKLQDISIALHSRPMQDLSKIKIGFILLSSGMFKETFDSMHGIDVRDLPDSVKMEYYSIVMRAYYDLANYDNDRNYAPRYIAKANMYIDSAIALSRAGSYDNVYLTGYKKYKNGQIDSALNIFTTLLDPKKLTEHQYAIVASTLSNVYLNTSQKDKCVELLTRATMSDIRSSTKETIALYWLADLLHKNGDVENAYTFLEEARNDAEFYGARQRKIQIGTLLPIVASEKLLRSEQEQKRFIIFLSILAVVAAVIIVGSIMLLKRNQKLRAKEKIIDEKNAQLEKVNVKLLEGTKIKEDYIGYFFNVISGYILQLERIKRSVDTKLAIKKYDDIQLMANNINIKKERDTLFYTFDHVFIKIFPNFIEEFNALFNKEDQIWPRENEVLTTDLRIFALMRMGITDTETIAKILEYSEKTIYVYKMRIKARALIHGDEFDQRIMAIKAVDIGK</sequence>
<evidence type="ECO:0000313" key="4">
    <source>
        <dbReference type="EMBL" id="QKJ28692.1"/>
    </source>
</evidence>
<name>A0A7D4QD75_9SPHI</name>
<reference evidence="4 5" key="1">
    <citation type="submission" date="2020-05" db="EMBL/GenBank/DDBJ databases">
        <title>Mucilaginibacter mali sp. nov.</title>
        <authorList>
            <person name="Kim H.S."/>
            <person name="Lee K.C."/>
            <person name="Suh M.K."/>
            <person name="Kim J.-S."/>
            <person name="Han K.-I."/>
            <person name="Eom M.K."/>
            <person name="Shin Y.K."/>
            <person name="Lee J.-S."/>
        </authorList>
    </citation>
    <scope>NUCLEOTIDE SEQUENCE [LARGE SCALE GENOMIC DNA]</scope>
    <source>
        <strain evidence="4 5">G2-14</strain>
    </source>
</reference>
<dbReference type="InterPro" id="IPR011990">
    <property type="entry name" value="TPR-like_helical_dom_sf"/>
</dbReference>
<evidence type="ECO:0000256" key="2">
    <source>
        <dbReference type="SAM" id="SignalP"/>
    </source>
</evidence>
<dbReference type="Proteomes" id="UP000505355">
    <property type="component" value="Chromosome"/>
</dbReference>